<feature type="domain" description="Tc1-like transposase DDE" evidence="1">
    <location>
        <begin position="200"/>
        <end position="345"/>
    </location>
</feature>
<dbReference type="SUPFAM" id="SSF46689">
    <property type="entry name" value="Homeodomain-like"/>
    <property type="match status" value="1"/>
</dbReference>
<dbReference type="InterPro" id="IPR009057">
    <property type="entry name" value="Homeodomain-like_sf"/>
</dbReference>
<dbReference type="NCBIfam" id="NF033545">
    <property type="entry name" value="transpos_IS630"/>
    <property type="match status" value="1"/>
</dbReference>
<dbReference type="Gene3D" id="3.30.420.10">
    <property type="entry name" value="Ribonuclease H-like superfamily/Ribonuclease H"/>
    <property type="match status" value="1"/>
</dbReference>
<evidence type="ECO:0000313" key="3">
    <source>
        <dbReference type="Proteomes" id="UP001501447"/>
    </source>
</evidence>
<dbReference type="Proteomes" id="UP001501447">
    <property type="component" value="Unassembled WGS sequence"/>
</dbReference>
<proteinExistence type="predicted"/>
<gene>
    <name evidence="2" type="ORF">GCM10009863_67240</name>
</gene>
<organism evidence="2 3">
    <name type="scientific">Streptomyces axinellae</name>
    <dbReference type="NCBI Taxonomy" id="552788"/>
    <lineage>
        <taxon>Bacteria</taxon>
        <taxon>Bacillati</taxon>
        <taxon>Actinomycetota</taxon>
        <taxon>Actinomycetes</taxon>
        <taxon>Kitasatosporales</taxon>
        <taxon>Streptomycetaceae</taxon>
        <taxon>Streptomyces</taxon>
    </lineage>
</organism>
<accession>A0ABN3R1K2</accession>
<evidence type="ECO:0000313" key="2">
    <source>
        <dbReference type="EMBL" id="GAA2640620.1"/>
    </source>
</evidence>
<dbReference type="EMBL" id="BAAARJ010000040">
    <property type="protein sequence ID" value="GAA2640620.1"/>
    <property type="molecule type" value="Genomic_DNA"/>
</dbReference>
<name>A0ABN3R1K2_9ACTN</name>
<sequence length="393" mass="44292">MGVNVATVRKWRSRFAAQRLAGLADEPRPGRRKPDLVLTEAERAELTRWARRAKTAQFLALRARIVLRCADGGTNKEIAAELGVSHGAVNRWRSRFIRLRLDGLRDEPRPGRPPSILLDQVEDVLMATLESTPGQDTHWSRASMAKHSGLSKSTIGRIWKKFDLKPHLQDSFKLSTDPQFVAKVVDVVGLYHNPPEKAVVLCVDEKSQIQALDRPQPVLPMMPGMPGRRTHGYYRHGITSLFAAFNIADGTVISALHRRHRAIEFEKFLIRIDKAVPAGLDVHLVCDNYATHNTAEIRTWLGKHPRFHVHFTPTGSSWMNQVERWFGLLTDKLVRGGVHTSVKALEDDITAWIDTWNENPQALTWTKTADEILNSLADYLTKVGTAGQKTEHN</sequence>
<evidence type="ECO:0000259" key="1">
    <source>
        <dbReference type="Pfam" id="PF13358"/>
    </source>
</evidence>
<dbReference type="InterPro" id="IPR038717">
    <property type="entry name" value="Tc1-like_DDE_dom"/>
</dbReference>
<dbReference type="PANTHER" id="PTHR30347:SF1">
    <property type="entry name" value="MECHANOSENSITIVE CHANNEL MSCK"/>
    <property type="match status" value="1"/>
</dbReference>
<dbReference type="InterPro" id="IPR012337">
    <property type="entry name" value="RNaseH-like_sf"/>
</dbReference>
<dbReference type="SUPFAM" id="SSF53098">
    <property type="entry name" value="Ribonuclease H-like"/>
    <property type="match status" value="1"/>
</dbReference>
<dbReference type="InterPro" id="IPR047655">
    <property type="entry name" value="Transpos_IS630-like"/>
</dbReference>
<comment type="caution">
    <text evidence="2">The sequence shown here is derived from an EMBL/GenBank/DDBJ whole genome shotgun (WGS) entry which is preliminary data.</text>
</comment>
<dbReference type="PANTHER" id="PTHR30347">
    <property type="entry name" value="POTASSIUM CHANNEL RELATED"/>
    <property type="match status" value="1"/>
</dbReference>
<protein>
    <submittedName>
        <fullName evidence="2">IS630 family transposase</fullName>
    </submittedName>
</protein>
<keyword evidence="3" id="KW-1185">Reference proteome</keyword>
<dbReference type="InterPro" id="IPR052702">
    <property type="entry name" value="MscS-like_channel"/>
</dbReference>
<dbReference type="Pfam" id="PF13358">
    <property type="entry name" value="DDE_3"/>
    <property type="match status" value="1"/>
</dbReference>
<dbReference type="Pfam" id="PF13565">
    <property type="entry name" value="HTH_32"/>
    <property type="match status" value="2"/>
</dbReference>
<dbReference type="InterPro" id="IPR036397">
    <property type="entry name" value="RNaseH_sf"/>
</dbReference>
<reference evidence="2 3" key="1">
    <citation type="journal article" date="2019" name="Int. J. Syst. Evol. Microbiol.">
        <title>The Global Catalogue of Microorganisms (GCM) 10K type strain sequencing project: providing services to taxonomists for standard genome sequencing and annotation.</title>
        <authorList>
            <consortium name="The Broad Institute Genomics Platform"/>
            <consortium name="The Broad Institute Genome Sequencing Center for Infectious Disease"/>
            <person name="Wu L."/>
            <person name="Ma J."/>
        </authorList>
    </citation>
    <scope>NUCLEOTIDE SEQUENCE [LARGE SCALE GENOMIC DNA]</scope>
    <source>
        <strain evidence="2 3">JCM 16373</strain>
    </source>
</reference>